<keyword evidence="7" id="KW-0003">3Fe-4S</keyword>
<dbReference type="Proteomes" id="UP000220340">
    <property type="component" value="Unassembled WGS sequence"/>
</dbReference>
<dbReference type="PANTHER" id="PTHR36923:SF3">
    <property type="entry name" value="FERREDOXIN"/>
    <property type="match status" value="1"/>
</dbReference>
<keyword evidence="11" id="KW-1185">Reference proteome</keyword>
<comment type="cofactor">
    <cofactor evidence="1">
        <name>[3Fe-4S] cluster</name>
        <dbReference type="ChEBI" id="CHEBI:21137"/>
    </cofactor>
</comment>
<evidence type="ECO:0000256" key="6">
    <source>
        <dbReference type="ARBA" id="ARBA00023014"/>
    </source>
</evidence>
<evidence type="ECO:0000313" key="8">
    <source>
        <dbReference type="EMBL" id="OPE53184.1"/>
    </source>
</evidence>
<sequence>MRIDVDVTLCEGHGQCLMAAPEVFDLPDDADHVVVLDQDPPEQERDAVVRAAAMCPAQALSVS</sequence>
<dbReference type="GO" id="GO:0051538">
    <property type="term" value="F:3 iron, 4 sulfur cluster binding"/>
    <property type="evidence" value="ECO:0007669"/>
    <property type="project" value="UniProtKB-KW"/>
</dbReference>
<dbReference type="GO" id="GO:0046872">
    <property type="term" value="F:metal ion binding"/>
    <property type="evidence" value="ECO:0007669"/>
    <property type="project" value="UniProtKB-KW"/>
</dbReference>
<evidence type="ECO:0000256" key="4">
    <source>
        <dbReference type="ARBA" id="ARBA00022982"/>
    </source>
</evidence>
<dbReference type="InterPro" id="IPR051269">
    <property type="entry name" value="Fe-S_cluster_ET"/>
</dbReference>
<keyword evidence="4" id="KW-0249">Electron transport</keyword>
<dbReference type="Pfam" id="PF13459">
    <property type="entry name" value="Fer4_15"/>
    <property type="match status" value="1"/>
</dbReference>
<keyword evidence="5" id="KW-0408">Iron</keyword>
<comment type="caution">
    <text evidence="8">The sequence shown here is derived from an EMBL/GenBank/DDBJ whole genome shotgun (WGS) entry which is preliminary data.</text>
</comment>
<evidence type="ECO:0000256" key="7">
    <source>
        <dbReference type="ARBA" id="ARBA00023291"/>
    </source>
</evidence>
<keyword evidence="6" id="KW-0411">Iron-sulfur</keyword>
<evidence type="ECO:0000313" key="9">
    <source>
        <dbReference type="EMBL" id="PEG51897.1"/>
    </source>
</evidence>
<evidence type="ECO:0000256" key="2">
    <source>
        <dbReference type="ARBA" id="ARBA00022448"/>
    </source>
</evidence>
<dbReference type="Gene3D" id="3.30.70.20">
    <property type="match status" value="1"/>
</dbReference>
<keyword evidence="2" id="KW-0813">Transport</keyword>
<reference evidence="9 11" key="2">
    <citation type="submission" date="2017-10" db="EMBL/GenBank/DDBJ databases">
        <title>The new phylogeny of genus Mycobacterium.</title>
        <authorList>
            <person name="Tortoli E."/>
            <person name="Trovato A."/>
            <person name="Cirillo D.M."/>
        </authorList>
    </citation>
    <scope>NUCLEOTIDE SEQUENCE [LARGE SCALE GENOMIC DNA]</scope>
    <source>
        <strain evidence="9 11">IP141170001</strain>
    </source>
</reference>
<dbReference type="AlphaFoldDB" id="A0A1Q4HDN2"/>
<organism evidence="8 10">
    <name type="scientific">Mycolicibacterium diernhoferi</name>
    <dbReference type="NCBI Taxonomy" id="1801"/>
    <lineage>
        <taxon>Bacteria</taxon>
        <taxon>Bacillati</taxon>
        <taxon>Actinomycetota</taxon>
        <taxon>Actinomycetes</taxon>
        <taxon>Mycobacteriales</taxon>
        <taxon>Mycobacteriaceae</taxon>
        <taxon>Mycolicibacterium</taxon>
    </lineage>
</organism>
<dbReference type="Proteomes" id="UP000191039">
    <property type="component" value="Unassembled WGS sequence"/>
</dbReference>
<evidence type="ECO:0000256" key="3">
    <source>
        <dbReference type="ARBA" id="ARBA00022723"/>
    </source>
</evidence>
<name>A0A1Q4HDN2_9MYCO</name>
<keyword evidence="3" id="KW-0479">Metal-binding</keyword>
<dbReference type="SUPFAM" id="SSF54862">
    <property type="entry name" value="4Fe-4S ferredoxins"/>
    <property type="match status" value="1"/>
</dbReference>
<dbReference type="OrthoDB" id="9803319at2"/>
<evidence type="ECO:0000256" key="1">
    <source>
        <dbReference type="ARBA" id="ARBA00001927"/>
    </source>
</evidence>
<evidence type="ECO:0000256" key="5">
    <source>
        <dbReference type="ARBA" id="ARBA00023004"/>
    </source>
</evidence>
<gene>
    <name evidence="8" type="ORF">BV510_16920</name>
    <name evidence="9" type="ORF">CRI78_24010</name>
</gene>
<evidence type="ECO:0000313" key="10">
    <source>
        <dbReference type="Proteomes" id="UP000191039"/>
    </source>
</evidence>
<dbReference type="RefSeq" id="WP_073856720.1">
    <property type="nucleotide sequence ID" value="NZ_BAAATC010000008.1"/>
</dbReference>
<dbReference type="EMBL" id="PDCR01000040">
    <property type="protein sequence ID" value="PEG51897.1"/>
    <property type="molecule type" value="Genomic_DNA"/>
</dbReference>
<accession>A0A1Q4HDN2</accession>
<dbReference type="PANTHER" id="PTHR36923">
    <property type="entry name" value="FERREDOXIN"/>
    <property type="match status" value="1"/>
</dbReference>
<evidence type="ECO:0000313" key="11">
    <source>
        <dbReference type="Proteomes" id="UP000220340"/>
    </source>
</evidence>
<proteinExistence type="predicted"/>
<dbReference type="EMBL" id="MIJD01000179">
    <property type="protein sequence ID" value="OPE53184.1"/>
    <property type="molecule type" value="Genomic_DNA"/>
</dbReference>
<dbReference type="STRING" id="1801.BRW64_13315"/>
<reference evidence="8 10" key="1">
    <citation type="submission" date="2016-09" db="EMBL/GenBank/DDBJ databases">
        <title>genome sequences of unsequenced Mycobacteria.</title>
        <authorList>
            <person name="Greninger A.L."/>
            <person name="Jerome K.R."/>
            <person name="Mcnair B."/>
            <person name="Wallis C."/>
            <person name="Fang F."/>
        </authorList>
    </citation>
    <scope>NUCLEOTIDE SEQUENCE [LARGE SCALE GENOMIC DNA]</scope>
    <source>
        <strain evidence="8 10">BM1</strain>
    </source>
</reference>
<protein>
    <submittedName>
        <fullName evidence="8">Ferredoxin</fullName>
    </submittedName>
</protein>